<sequence length="84" mass="8212">MTGLKVTSSLASSASIASVTAAITMAGFKVTSSLASSAGIASVAAVAMASPEVRLLAGATSSEKFGFARGKVAAIKLRFLSSDA</sequence>
<dbReference type="AlphaFoldDB" id="A0A9N9W2B4"/>
<dbReference type="Proteomes" id="UP000775872">
    <property type="component" value="Unassembled WGS sequence"/>
</dbReference>
<keyword evidence="2" id="KW-1185">Reference proteome</keyword>
<reference evidence="2" key="1">
    <citation type="submission" date="2019-06" db="EMBL/GenBank/DDBJ databases">
        <authorList>
            <person name="Broberg M."/>
        </authorList>
    </citation>
    <scope>NUCLEOTIDE SEQUENCE [LARGE SCALE GENOMIC DNA]</scope>
</reference>
<evidence type="ECO:0000313" key="1">
    <source>
        <dbReference type="EMBL" id="CAH0040815.1"/>
    </source>
</evidence>
<accession>A0A9N9W2B4</accession>
<gene>
    <name evidence="1" type="ORF">CSOL1703_00004070</name>
</gene>
<reference evidence="1 2" key="2">
    <citation type="submission" date="2021-10" db="EMBL/GenBank/DDBJ databases">
        <authorList>
            <person name="Piombo E."/>
        </authorList>
    </citation>
    <scope>NUCLEOTIDE SEQUENCE [LARGE SCALE GENOMIC DNA]</scope>
</reference>
<organism evidence="1 2">
    <name type="scientific">Clonostachys solani</name>
    <dbReference type="NCBI Taxonomy" id="160281"/>
    <lineage>
        <taxon>Eukaryota</taxon>
        <taxon>Fungi</taxon>
        <taxon>Dikarya</taxon>
        <taxon>Ascomycota</taxon>
        <taxon>Pezizomycotina</taxon>
        <taxon>Sordariomycetes</taxon>
        <taxon>Hypocreomycetidae</taxon>
        <taxon>Hypocreales</taxon>
        <taxon>Bionectriaceae</taxon>
        <taxon>Clonostachys</taxon>
    </lineage>
</organism>
<protein>
    <submittedName>
        <fullName evidence="1">Uncharacterized protein</fullName>
    </submittedName>
</protein>
<dbReference type="EMBL" id="CABFOC020000002">
    <property type="protein sequence ID" value="CAH0040815.1"/>
    <property type="molecule type" value="Genomic_DNA"/>
</dbReference>
<evidence type="ECO:0000313" key="2">
    <source>
        <dbReference type="Proteomes" id="UP000775872"/>
    </source>
</evidence>
<comment type="caution">
    <text evidence="1">The sequence shown here is derived from an EMBL/GenBank/DDBJ whole genome shotgun (WGS) entry which is preliminary data.</text>
</comment>
<proteinExistence type="predicted"/>
<name>A0A9N9W2B4_9HYPO</name>